<dbReference type="RefSeq" id="YP_009209764.1">
    <property type="nucleotide sequence ID" value="NC_028925.1"/>
</dbReference>
<evidence type="ECO:0000313" key="2">
    <source>
        <dbReference type="Proteomes" id="UP000030717"/>
    </source>
</evidence>
<dbReference type="KEGG" id="vg:26636184"/>
<reference evidence="1 2" key="1">
    <citation type="submission" date="2014-10" db="EMBL/GenBank/DDBJ databases">
        <title>VR bacteriophages - a small but diverse group of low-temperature viruses.</title>
        <authorList>
            <person name="Kaliniene L."/>
            <person name="Meskys R."/>
            <person name="Simoliunas E."/>
            <person name="Zajanckauskaite A."/>
            <person name="Truncaite L."/>
        </authorList>
    </citation>
    <scope>NUCLEOTIDE SEQUENCE [LARGE SCALE GENOMIC DNA]</scope>
</reference>
<sequence length="162" mass="18872">MKVYELEFYVRDSAGQTRPYDATACLIMVYNGMNSVTELETRLKDIKLPENIMMKVFHRKNVDVAEGCPFSVSEALHIKGYRHPDPYAEGTADIFYKDTDRNSNERLRGRTYLISTTEDLTEVERQIWKHFDIGLRFTLTEEVLHDTKVRARMYSYGPIGGY</sequence>
<evidence type="ECO:0000313" key="1">
    <source>
        <dbReference type="EMBL" id="AIZ02366.1"/>
    </source>
</evidence>
<dbReference type="Pfam" id="PF24070">
    <property type="entry name" value="T4_MRH"/>
    <property type="match status" value="1"/>
</dbReference>
<dbReference type="EMBL" id="KP007361">
    <property type="protein sequence ID" value="AIZ02366.1"/>
    <property type="molecule type" value="Genomic_DNA"/>
</dbReference>
<accession>A0A0A7HDF8</accession>
<name>A0A0A7HDF8_9CAUD</name>
<protein>
    <submittedName>
        <fullName evidence="1">Uncharacterized protein</fullName>
    </submittedName>
</protein>
<keyword evidence="2" id="KW-1185">Reference proteome</keyword>
<organism evidence="1 2">
    <name type="scientific">Escherichia phage vB_EcoM_VR25</name>
    <dbReference type="NCBI Taxonomy" id="1567028"/>
    <lineage>
        <taxon>Viruses</taxon>
        <taxon>Duplodnaviria</taxon>
        <taxon>Heunggongvirae</taxon>
        <taxon>Uroviricota</taxon>
        <taxon>Caudoviricetes</taxon>
        <taxon>Pantevenvirales</taxon>
        <taxon>Straboviridae</taxon>
        <taxon>Tevenvirinae</taxon>
        <taxon>Gaprivervirus</taxon>
        <taxon>Gaprivervirus vr25</taxon>
    </lineage>
</organism>
<dbReference type="GeneID" id="26636184"/>
<dbReference type="Proteomes" id="UP000030717">
    <property type="component" value="Segment"/>
</dbReference>
<gene>
    <name evidence="1" type="ORF">VR25_022</name>
</gene>
<dbReference type="InterPro" id="IPR056941">
    <property type="entry name" value="Mrh-like"/>
</dbReference>
<proteinExistence type="predicted"/>